<dbReference type="SUPFAM" id="SSF88659">
    <property type="entry name" value="Sigma3 and sigma4 domains of RNA polymerase sigma factors"/>
    <property type="match status" value="1"/>
</dbReference>
<feature type="domain" description="RNA polymerase sigma factor 70 region 4 type 2" evidence="1">
    <location>
        <begin position="116"/>
        <end position="167"/>
    </location>
</feature>
<dbReference type="InterPro" id="IPR013249">
    <property type="entry name" value="RNA_pol_sigma70_r4_t2"/>
</dbReference>
<evidence type="ECO:0000313" key="2">
    <source>
        <dbReference type="EMBL" id="MFD2662827.1"/>
    </source>
</evidence>
<protein>
    <submittedName>
        <fullName evidence="2">Sigma-70 family RNA polymerase sigma factor</fullName>
    </submittedName>
</protein>
<dbReference type="InterPro" id="IPR013324">
    <property type="entry name" value="RNA_pol_sigma_r3/r4-like"/>
</dbReference>
<dbReference type="Gene3D" id="1.10.10.10">
    <property type="entry name" value="Winged helix-like DNA-binding domain superfamily/Winged helix DNA-binding domain"/>
    <property type="match status" value="1"/>
</dbReference>
<dbReference type="NCBIfam" id="NF005385">
    <property type="entry name" value="PRK06930.1"/>
    <property type="match status" value="1"/>
</dbReference>
<organism evidence="2 3">
    <name type="scientific">Paenibacillus thailandensis</name>
    <dbReference type="NCBI Taxonomy" id="393250"/>
    <lineage>
        <taxon>Bacteria</taxon>
        <taxon>Bacillati</taxon>
        <taxon>Bacillota</taxon>
        <taxon>Bacilli</taxon>
        <taxon>Bacillales</taxon>
        <taxon>Paenibacillaceae</taxon>
        <taxon>Paenibacillus</taxon>
    </lineage>
</organism>
<dbReference type="NCBIfam" id="TIGR02937">
    <property type="entry name" value="sigma70-ECF"/>
    <property type="match status" value="1"/>
</dbReference>
<keyword evidence="3" id="KW-1185">Reference proteome</keyword>
<proteinExistence type="predicted"/>
<sequence>MGAKKIEKIPEMDDRGFMLHLRDLKQAYRKTYWQLRKALKECGPDGADAPIIKGAISDVHYAIEWLHTGRRPGNKRGIERRAAYQREKLVDPMVLQSYASKVNSRSGSTLTEEQRFKLEQALCRLSPQEREIYEMAHGQGLPHSEIASLLAISKGSVDKVVQRAQKKVSEELYGNLFLWESEDE</sequence>
<dbReference type="EMBL" id="JBHUMY010000032">
    <property type="protein sequence ID" value="MFD2662827.1"/>
    <property type="molecule type" value="Genomic_DNA"/>
</dbReference>
<gene>
    <name evidence="2" type="ORF">ACFSW5_21465</name>
</gene>
<dbReference type="CDD" id="cd06171">
    <property type="entry name" value="Sigma70_r4"/>
    <property type="match status" value="1"/>
</dbReference>
<name>A0ABW5R2N1_9BACL</name>
<evidence type="ECO:0000313" key="3">
    <source>
        <dbReference type="Proteomes" id="UP001597493"/>
    </source>
</evidence>
<accession>A0ABW5R2N1</accession>
<dbReference type="RefSeq" id="WP_379277712.1">
    <property type="nucleotide sequence ID" value="NZ_JBHUGT010000030.1"/>
</dbReference>
<dbReference type="InterPro" id="IPR036388">
    <property type="entry name" value="WH-like_DNA-bd_sf"/>
</dbReference>
<dbReference type="InterPro" id="IPR014284">
    <property type="entry name" value="RNA_pol_sigma-70_dom"/>
</dbReference>
<comment type="caution">
    <text evidence="2">The sequence shown here is derived from an EMBL/GenBank/DDBJ whole genome shotgun (WGS) entry which is preliminary data.</text>
</comment>
<reference evidence="3" key="1">
    <citation type="journal article" date="2019" name="Int. J. Syst. Evol. Microbiol.">
        <title>The Global Catalogue of Microorganisms (GCM) 10K type strain sequencing project: providing services to taxonomists for standard genome sequencing and annotation.</title>
        <authorList>
            <consortium name="The Broad Institute Genomics Platform"/>
            <consortium name="The Broad Institute Genome Sequencing Center for Infectious Disease"/>
            <person name="Wu L."/>
            <person name="Ma J."/>
        </authorList>
    </citation>
    <scope>NUCLEOTIDE SEQUENCE [LARGE SCALE GENOMIC DNA]</scope>
    <source>
        <strain evidence="3">TISTR 1827</strain>
    </source>
</reference>
<dbReference type="Pfam" id="PF08281">
    <property type="entry name" value="Sigma70_r4_2"/>
    <property type="match status" value="1"/>
</dbReference>
<dbReference type="Proteomes" id="UP001597493">
    <property type="component" value="Unassembled WGS sequence"/>
</dbReference>
<evidence type="ECO:0000259" key="1">
    <source>
        <dbReference type="Pfam" id="PF08281"/>
    </source>
</evidence>